<keyword evidence="1" id="KW-0812">Transmembrane</keyword>
<evidence type="ECO:0008006" key="4">
    <source>
        <dbReference type="Google" id="ProtNLM"/>
    </source>
</evidence>
<keyword evidence="3" id="KW-1185">Reference proteome</keyword>
<feature type="transmembrane region" description="Helical" evidence="1">
    <location>
        <begin position="12"/>
        <end position="34"/>
    </location>
</feature>
<dbReference type="Proteomes" id="UP000501726">
    <property type="component" value="Chromosome"/>
</dbReference>
<dbReference type="Pfam" id="PF07963">
    <property type="entry name" value="N_methyl"/>
    <property type="match status" value="1"/>
</dbReference>
<evidence type="ECO:0000256" key="1">
    <source>
        <dbReference type="SAM" id="Phobius"/>
    </source>
</evidence>
<protein>
    <recommendedName>
        <fullName evidence="4">Prepilin-type N-terminal cleavage/methylation domain-containing protein</fullName>
    </recommendedName>
</protein>
<reference evidence="3" key="1">
    <citation type="submission" date="2019-11" db="EMBL/GenBank/DDBJ databases">
        <title>Isolation and characterization of two novel species in the genus Thiomicrorhabdus.</title>
        <authorList>
            <person name="Mochizuki J."/>
            <person name="Kojima H."/>
            <person name="Fukui M."/>
        </authorList>
    </citation>
    <scope>NUCLEOTIDE SEQUENCE [LARGE SCALE GENOMIC DNA]</scope>
    <source>
        <strain evidence="3">aks77</strain>
    </source>
</reference>
<evidence type="ECO:0000313" key="3">
    <source>
        <dbReference type="Proteomes" id="UP000501726"/>
    </source>
</evidence>
<accession>A0A6F8PT73</accession>
<gene>
    <name evidence="2" type="ORF">THMIRHAS_07060</name>
</gene>
<dbReference type="NCBIfam" id="TIGR02532">
    <property type="entry name" value="IV_pilin_GFxxxE"/>
    <property type="match status" value="1"/>
</dbReference>
<keyword evidence="1" id="KW-1133">Transmembrane helix</keyword>
<dbReference type="PROSITE" id="PS00409">
    <property type="entry name" value="PROKAR_NTER_METHYL"/>
    <property type="match status" value="1"/>
</dbReference>
<dbReference type="SUPFAM" id="SSF54523">
    <property type="entry name" value="Pili subunits"/>
    <property type="match status" value="1"/>
</dbReference>
<dbReference type="AlphaFoldDB" id="A0A6F8PT73"/>
<evidence type="ECO:0000313" key="2">
    <source>
        <dbReference type="EMBL" id="BBP45333.1"/>
    </source>
</evidence>
<organism evidence="2 3">
    <name type="scientific">Thiosulfatimonas sediminis</name>
    <dbReference type="NCBI Taxonomy" id="2675054"/>
    <lineage>
        <taxon>Bacteria</taxon>
        <taxon>Pseudomonadati</taxon>
        <taxon>Pseudomonadota</taxon>
        <taxon>Gammaproteobacteria</taxon>
        <taxon>Thiotrichales</taxon>
        <taxon>Piscirickettsiaceae</taxon>
        <taxon>Thiosulfatimonas</taxon>
    </lineage>
</organism>
<dbReference type="EMBL" id="AP021889">
    <property type="protein sequence ID" value="BBP45333.1"/>
    <property type="molecule type" value="Genomic_DNA"/>
</dbReference>
<dbReference type="KEGG" id="tse:THMIRHAS_07060"/>
<dbReference type="InterPro" id="IPR045584">
    <property type="entry name" value="Pilin-like"/>
</dbReference>
<sequence length="500" mass="53999">MKTGKSTLQNAGFSLLELTIALSIISIIGAGSLVTYSEFRDHAKWQESQRSMAVVKKAILKFNERYKFVPCPAQDESGLESRTVKKGKIPAIPAIPAVPARPGTESRPTIPAIPAVPAQAAIPNINVNTCSVNSGYVPYETLGLARADAQDSWGNLILYAVDQGVTDEDLMLDCPNQTACFFNRDPIPSLPPNKVYPGSALPAYNSQTLPVGSNLGAQNLEICSNSSCSEILANGQVIVLVAKNQRNSNSSDLGSDEQENLDGDRKFIQTQYSKSSAYDDVILSIGAYELKKNDEMNSFEIVNTVNNNQNITLKSGENVIGGGADKSIGDIGDNNPYSKNVQTAIIGQTVSFGSDYAGKTVVMSLDTKAYGTWDQPSRRDPGLTSDQAFISANGSILETLVYDSTQSDHDGYYSYYDPALGGDSSSTNRTEKYWDDSHDLVFQLDENGDANLEFAVATTGTDEQVDFTNIELIVYDTPPLIPNFPSVNVIDGIEQTQGLE</sequence>
<keyword evidence="1" id="KW-0472">Membrane</keyword>
<name>A0A6F8PT73_9GAMM</name>
<dbReference type="InterPro" id="IPR012902">
    <property type="entry name" value="N_methyl_site"/>
</dbReference>
<proteinExistence type="predicted"/>